<evidence type="ECO:0000256" key="8">
    <source>
        <dbReference type="SAM" id="MobiDB-lite"/>
    </source>
</evidence>
<dbReference type="GO" id="GO:0004343">
    <property type="term" value="F:glucosamine 6-phosphate N-acetyltransferase activity"/>
    <property type="evidence" value="ECO:0007669"/>
    <property type="project" value="TreeGrafter"/>
</dbReference>
<dbReference type="AlphaFoldDB" id="A0A7C8INW2"/>
<dbReference type="InterPro" id="IPR010520">
    <property type="entry name" value="FrsA-like"/>
</dbReference>
<dbReference type="PANTHER" id="PTHR13355">
    <property type="entry name" value="GLUCOSAMINE 6-PHOSPHATE N-ACETYLTRANSFERASE"/>
    <property type="match status" value="1"/>
</dbReference>
<dbReference type="FunFam" id="3.40.50.1820:FF:000145">
    <property type="entry name" value="Pigment biosynthesis protein"/>
    <property type="match status" value="1"/>
</dbReference>
<feature type="domain" description="N-acetyltransferase" evidence="9">
    <location>
        <begin position="24"/>
        <end position="179"/>
    </location>
</feature>
<dbReference type="InParanoid" id="A0A7C8INW2"/>
<feature type="region of interest" description="Disordered" evidence="8">
    <location>
        <begin position="195"/>
        <end position="216"/>
    </location>
</feature>
<dbReference type="InterPro" id="IPR029058">
    <property type="entry name" value="AB_hydrolase_fold"/>
</dbReference>
<name>A0A7C8INW2_9PEZI</name>
<dbReference type="Pfam" id="PF00583">
    <property type="entry name" value="Acetyltransf_1"/>
    <property type="match status" value="1"/>
</dbReference>
<accession>A0A7C8INW2</accession>
<keyword evidence="4" id="KW-0808">Transferase</keyword>
<dbReference type="EMBL" id="WUBL01000102">
    <property type="protein sequence ID" value="KAF2965923.1"/>
    <property type="molecule type" value="Genomic_DNA"/>
</dbReference>
<dbReference type="InterPro" id="IPR039143">
    <property type="entry name" value="GNPNAT1-like"/>
</dbReference>
<keyword evidence="6" id="KW-0472">Membrane</keyword>
<evidence type="ECO:0000256" key="6">
    <source>
        <dbReference type="ARBA" id="ARBA00023136"/>
    </source>
</evidence>
<keyword evidence="7" id="KW-0012">Acyltransferase</keyword>
<dbReference type="InterPro" id="IPR000182">
    <property type="entry name" value="GNAT_dom"/>
</dbReference>
<dbReference type="SUPFAM" id="SSF55729">
    <property type="entry name" value="Acyl-CoA N-acyltransferases (Nat)"/>
    <property type="match status" value="1"/>
</dbReference>
<dbReference type="Gene3D" id="3.40.50.1820">
    <property type="entry name" value="alpha/beta hydrolase"/>
    <property type="match status" value="1"/>
</dbReference>
<sequence>MSEQGLFSSDLIAPTVAAALPEGYVARSLRLSDYDAGFLDCLRVLTTVGEISKEAFEERYKWILSQDTYYILVIEDTNTGKVVGTGNLLVERKFIHSLGLVGHIEDIAVAKDQQGKKLGLRLIQALDFIAEKVGCYKTILDCSEANEGFYLKCGFRRAGLEMAHYYEGQAGLSDDLEIEDTAEIQAKLMVEIGGDTRSGPSTMTPHKTTTPSARPVPETWQMGTAAFERRMPHHEGIKALWETKWSFPCSKSVYPFHDGLYADFEPIFASLISAGVDDGYSTAYTEAFFATAAELEQAGDNAAAAADKAAASALYLRAACVLRIARFPYIGSFPTVTCPVKWRAWELQKAVYMKAAGSWDVPISEVEIPHVRRGETDRASIPAYVRVPPAQTKCPVVLLFTGLDGYRPDNTGRCDEFLARGWAAVVVEIPGTADCPADPADPASPDRLWDSVFAWLQADARFDTRRVMCWGLSSGGYYAVRAAHTHREQLAGVVAQGAGTHYFFDPEWLRRADGHEYPFKLLPALALKHGFSDVEEYLRQALKRFSLLETGILEKPSTRLLLVNGTLDGLMPIEDSTLLFEHGSPKEARFFPGALHMGYPLANASVYPWMEEVMASVK</sequence>
<evidence type="ECO:0000313" key="11">
    <source>
        <dbReference type="Proteomes" id="UP000481858"/>
    </source>
</evidence>
<comment type="subunit">
    <text evidence="3">Homodimer.</text>
</comment>
<evidence type="ECO:0000256" key="1">
    <source>
        <dbReference type="ARBA" id="ARBA00004184"/>
    </source>
</evidence>
<comment type="subcellular location">
    <subcellularLocation>
        <location evidence="1">Endomembrane system</location>
        <topology evidence="1">Peripheral membrane protein</topology>
    </subcellularLocation>
    <subcellularLocation>
        <location evidence="2">Endoplasmic reticulum membrane</location>
    </subcellularLocation>
</comment>
<dbReference type="SUPFAM" id="SSF53474">
    <property type="entry name" value="alpha/beta-Hydrolases"/>
    <property type="match status" value="1"/>
</dbReference>
<dbReference type="GO" id="GO:0005789">
    <property type="term" value="C:endoplasmic reticulum membrane"/>
    <property type="evidence" value="ECO:0007669"/>
    <property type="project" value="UniProtKB-SubCell"/>
</dbReference>
<dbReference type="Proteomes" id="UP000481858">
    <property type="component" value="Unassembled WGS sequence"/>
</dbReference>
<keyword evidence="11" id="KW-1185">Reference proteome</keyword>
<evidence type="ECO:0000256" key="7">
    <source>
        <dbReference type="ARBA" id="ARBA00023315"/>
    </source>
</evidence>
<dbReference type="FunFam" id="3.40.630.30:FF:000048">
    <property type="entry name" value="Glucosamine 6-phosphate N-acetyltransferase"/>
    <property type="match status" value="1"/>
</dbReference>
<evidence type="ECO:0000256" key="2">
    <source>
        <dbReference type="ARBA" id="ARBA00004586"/>
    </source>
</evidence>
<dbReference type="GO" id="GO:1901135">
    <property type="term" value="P:carbohydrate derivative metabolic process"/>
    <property type="evidence" value="ECO:0007669"/>
    <property type="project" value="UniProtKB-ARBA"/>
</dbReference>
<protein>
    <recommendedName>
        <fullName evidence="9">N-acetyltransferase domain-containing protein</fullName>
    </recommendedName>
</protein>
<comment type="caution">
    <text evidence="10">The sequence shown here is derived from an EMBL/GenBank/DDBJ whole genome shotgun (WGS) entry which is preliminary data.</text>
</comment>
<evidence type="ECO:0000256" key="3">
    <source>
        <dbReference type="ARBA" id="ARBA00011738"/>
    </source>
</evidence>
<gene>
    <name evidence="10" type="ORF">GQX73_g7680</name>
</gene>
<dbReference type="PANTHER" id="PTHR13355:SF11">
    <property type="entry name" value="GLUCOSAMINE 6-PHOSPHATE N-ACETYLTRANSFERASE"/>
    <property type="match status" value="1"/>
</dbReference>
<proteinExistence type="predicted"/>
<feature type="compositionally biased region" description="Polar residues" evidence="8">
    <location>
        <begin position="198"/>
        <end position="212"/>
    </location>
</feature>
<evidence type="ECO:0000313" key="10">
    <source>
        <dbReference type="EMBL" id="KAF2965923.1"/>
    </source>
</evidence>
<keyword evidence="5" id="KW-0256">Endoplasmic reticulum</keyword>
<evidence type="ECO:0000256" key="5">
    <source>
        <dbReference type="ARBA" id="ARBA00022824"/>
    </source>
</evidence>
<dbReference type="InterPro" id="IPR016181">
    <property type="entry name" value="Acyl_CoA_acyltransferase"/>
</dbReference>
<dbReference type="OrthoDB" id="5409895at2759"/>
<dbReference type="PROSITE" id="PS51186">
    <property type="entry name" value="GNAT"/>
    <property type="match status" value="1"/>
</dbReference>
<organism evidence="10 11">
    <name type="scientific">Xylaria multiplex</name>
    <dbReference type="NCBI Taxonomy" id="323545"/>
    <lineage>
        <taxon>Eukaryota</taxon>
        <taxon>Fungi</taxon>
        <taxon>Dikarya</taxon>
        <taxon>Ascomycota</taxon>
        <taxon>Pezizomycotina</taxon>
        <taxon>Sordariomycetes</taxon>
        <taxon>Xylariomycetidae</taxon>
        <taxon>Xylariales</taxon>
        <taxon>Xylariaceae</taxon>
        <taxon>Xylaria</taxon>
    </lineage>
</organism>
<reference evidence="10 11" key="1">
    <citation type="submission" date="2019-12" db="EMBL/GenBank/DDBJ databases">
        <title>Draft genome sequence of the ascomycete Xylaria multiplex DSM 110363.</title>
        <authorList>
            <person name="Buettner E."/>
            <person name="Kellner H."/>
        </authorList>
    </citation>
    <scope>NUCLEOTIDE SEQUENCE [LARGE SCALE GENOMIC DNA]</scope>
    <source>
        <strain evidence="10 11">DSM 110363</strain>
    </source>
</reference>
<evidence type="ECO:0000259" key="9">
    <source>
        <dbReference type="PROSITE" id="PS51186"/>
    </source>
</evidence>
<dbReference type="Gene3D" id="3.40.630.30">
    <property type="match status" value="1"/>
</dbReference>
<dbReference type="Pfam" id="PF06500">
    <property type="entry name" value="FrsA-like"/>
    <property type="match status" value="1"/>
</dbReference>
<evidence type="ECO:0000256" key="4">
    <source>
        <dbReference type="ARBA" id="ARBA00022679"/>
    </source>
</evidence>
<dbReference type="CDD" id="cd04301">
    <property type="entry name" value="NAT_SF"/>
    <property type="match status" value="1"/>
</dbReference>